<keyword evidence="9" id="KW-1185">Reference proteome</keyword>
<evidence type="ECO:0000313" key="8">
    <source>
        <dbReference type="EMBL" id="KAG2220509.1"/>
    </source>
</evidence>
<dbReference type="EMBL" id="JAEPRB010000138">
    <property type="protein sequence ID" value="KAG2220509.1"/>
    <property type="molecule type" value="Genomic_DNA"/>
</dbReference>
<evidence type="ECO:0000259" key="7">
    <source>
        <dbReference type="Pfam" id="PF03151"/>
    </source>
</evidence>
<feature type="compositionally biased region" description="Basic and acidic residues" evidence="5">
    <location>
        <begin position="27"/>
        <end position="43"/>
    </location>
</feature>
<dbReference type="PANTHER" id="PTHR11132">
    <property type="entry name" value="SOLUTE CARRIER FAMILY 35"/>
    <property type="match status" value="1"/>
</dbReference>
<feature type="region of interest" description="Disordered" evidence="5">
    <location>
        <begin position="1"/>
        <end position="154"/>
    </location>
</feature>
<organism evidence="8 9">
    <name type="scientific">Circinella minor</name>
    <dbReference type="NCBI Taxonomy" id="1195481"/>
    <lineage>
        <taxon>Eukaryota</taxon>
        <taxon>Fungi</taxon>
        <taxon>Fungi incertae sedis</taxon>
        <taxon>Mucoromycota</taxon>
        <taxon>Mucoromycotina</taxon>
        <taxon>Mucoromycetes</taxon>
        <taxon>Mucorales</taxon>
        <taxon>Lichtheimiaceae</taxon>
        <taxon>Circinella</taxon>
    </lineage>
</organism>
<comment type="subcellular location">
    <subcellularLocation>
        <location evidence="1">Membrane</location>
        <topology evidence="1">Multi-pass membrane protein</topology>
    </subcellularLocation>
</comment>
<reference evidence="8 9" key="1">
    <citation type="submission" date="2020-12" db="EMBL/GenBank/DDBJ databases">
        <title>Metabolic potential, ecology and presence of endohyphal bacteria is reflected in genomic diversity of Mucoromycotina.</title>
        <authorList>
            <person name="Muszewska A."/>
            <person name="Okrasinska A."/>
            <person name="Steczkiewicz K."/>
            <person name="Drgas O."/>
            <person name="Orlowska M."/>
            <person name="Perlinska-Lenart U."/>
            <person name="Aleksandrzak-Piekarczyk T."/>
            <person name="Szatraj K."/>
            <person name="Zielenkiewicz U."/>
            <person name="Pilsyk S."/>
            <person name="Malc E."/>
            <person name="Mieczkowski P."/>
            <person name="Kruszewska J.S."/>
            <person name="Biernat P."/>
            <person name="Pawlowska J."/>
        </authorList>
    </citation>
    <scope>NUCLEOTIDE SEQUENCE [LARGE SCALE GENOMIC DNA]</scope>
    <source>
        <strain evidence="8 9">CBS 142.35</strain>
    </source>
</reference>
<evidence type="ECO:0000256" key="6">
    <source>
        <dbReference type="SAM" id="Phobius"/>
    </source>
</evidence>
<dbReference type="InterPro" id="IPR050186">
    <property type="entry name" value="TPT_transporter"/>
</dbReference>
<feature type="compositionally biased region" description="Low complexity" evidence="5">
    <location>
        <begin position="47"/>
        <end position="58"/>
    </location>
</feature>
<gene>
    <name evidence="8" type="ORF">INT45_000920</name>
</gene>
<feature type="domain" description="Sugar phosphate transporter" evidence="7">
    <location>
        <begin position="206"/>
        <end position="508"/>
    </location>
</feature>
<evidence type="ECO:0000256" key="1">
    <source>
        <dbReference type="ARBA" id="ARBA00004141"/>
    </source>
</evidence>
<dbReference type="InterPro" id="IPR004853">
    <property type="entry name" value="Sugar_P_trans_dom"/>
</dbReference>
<dbReference type="GO" id="GO:0016020">
    <property type="term" value="C:membrane"/>
    <property type="evidence" value="ECO:0007669"/>
    <property type="project" value="UniProtKB-SubCell"/>
</dbReference>
<keyword evidence="3 6" id="KW-1133">Transmembrane helix</keyword>
<sequence length="537" mass="59649">MDDDIVNKGNIPTTSSESPSITVSHADAVDDKKRHSGEYKNNELIDSSTFTSATTSSTPQRSSSLKKASTGTVTNNNKMNDLPSSSASSFPSPSTTPKRYGQHNRTRSIHVYNNNNNSSTTKPKRHQQRRGSLPPLQISTNNSTLNNNSNNSNNKLSAVDFGSPIRSPFTTSIPPLPEKLSIQIAHPKSDIFIPHALKNKSILENLTYIGLWYFFSTSLSLYNKNLMGKDRFNFNFPLLLSAIHAGIHTLVTSIMMSVGGDRWNKKTSNHPTISTHDYLYKVVPCGIAAALEICCSNASLMYVTLSFYTMVKSSTPIWVLLFSFIFGFEKPRVRLVAIIGLMVTGVILTVEGETKFDMIGFILVLVAAVVSGLRWNLTQLLLQQDRLGMDNPIATLYHLSPIMFVTMLFLSLIFENPIHQFKESEHFDNIFHILESFGLMSIGGFLALAMTLAELYLIKSTNTVTLSVAGISKEIVVITLSVIFFGDVLTPKNLLGLFVSILGIIWYNYYKMTKAKQTDNAQYHMIPMHTSSSKLED</sequence>
<evidence type="ECO:0000313" key="9">
    <source>
        <dbReference type="Proteomes" id="UP000646827"/>
    </source>
</evidence>
<accession>A0A8H7VMX4</accession>
<dbReference type="OrthoDB" id="6418713at2759"/>
<evidence type="ECO:0000256" key="3">
    <source>
        <dbReference type="ARBA" id="ARBA00022989"/>
    </source>
</evidence>
<name>A0A8H7VMX4_9FUNG</name>
<keyword evidence="2 6" id="KW-0812">Transmembrane</keyword>
<comment type="caution">
    <text evidence="8">The sequence shown here is derived from an EMBL/GenBank/DDBJ whole genome shotgun (WGS) entry which is preliminary data.</text>
</comment>
<feature type="compositionally biased region" description="Low complexity" evidence="5">
    <location>
        <begin position="11"/>
        <end position="24"/>
    </location>
</feature>
<feature type="transmembrane region" description="Helical" evidence="6">
    <location>
        <begin position="305"/>
        <end position="326"/>
    </location>
</feature>
<keyword evidence="4 6" id="KW-0472">Membrane</keyword>
<feature type="compositionally biased region" description="Polar residues" evidence="5">
    <location>
        <begin position="59"/>
        <end position="79"/>
    </location>
</feature>
<evidence type="ECO:0000256" key="5">
    <source>
        <dbReference type="SAM" id="MobiDB-lite"/>
    </source>
</evidence>
<dbReference type="SUPFAM" id="SSF103481">
    <property type="entry name" value="Multidrug resistance efflux transporter EmrE"/>
    <property type="match status" value="1"/>
</dbReference>
<feature type="transmembrane region" description="Helical" evidence="6">
    <location>
        <begin position="234"/>
        <end position="258"/>
    </location>
</feature>
<dbReference type="InterPro" id="IPR037185">
    <property type="entry name" value="EmrE-like"/>
</dbReference>
<feature type="transmembrane region" description="Helical" evidence="6">
    <location>
        <begin position="202"/>
        <end position="222"/>
    </location>
</feature>
<dbReference type="Pfam" id="PF03151">
    <property type="entry name" value="TPT"/>
    <property type="match status" value="1"/>
</dbReference>
<feature type="transmembrane region" description="Helical" evidence="6">
    <location>
        <begin position="333"/>
        <end position="350"/>
    </location>
</feature>
<feature type="transmembrane region" description="Helical" evidence="6">
    <location>
        <begin position="396"/>
        <end position="414"/>
    </location>
</feature>
<feature type="transmembrane region" description="Helical" evidence="6">
    <location>
        <begin position="464"/>
        <end position="486"/>
    </location>
</feature>
<feature type="compositionally biased region" description="Low complexity" evidence="5">
    <location>
        <begin position="83"/>
        <end position="97"/>
    </location>
</feature>
<protein>
    <recommendedName>
        <fullName evidence="7">Sugar phosphate transporter domain-containing protein</fullName>
    </recommendedName>
</protein>
<proteinExistence type="predicted"/>
<feature type="compositionally biased region" description="Low complexity" evidence="5">
    <location>
        <begin position="139"/>
        <end position="154"/>
    </location>
</feature>
<feature type="transmembrane region" description="Helical" evidence="6">
    <location>
        <begin position="356"/>
        <end position="375"/>
    </location>
</feature>
<evidence type="ECO:0000256" key="2">
    <source>
        <dbReference type="ARBA" id="ARBA00022692"/>
    </source>
</evidence>
<dbReference type="Proteomes" id="UP000646827">
    <property type="component" value="Unassembled WGS sequence"/>
</dbReference>
<evidence type="ECO:0000256" key="4">
    <source>
        <dbReference type="ARBA" id="ARBA00023136"/>
    </source>
</evidence>
<feature type="transmembrane region" description="Helical" evidence="6">
    <location>
        <begin position="492"/>
        <end position="510"/>
    </location>
</feature>
<feature type="transmembrane region" description="Helical" evidence="6">
    <location>
        <begin position="434"/>
        <end position="457"/>
    </location>
</feature>
<dbReference type="AlphaFoldDB" id="A0A8H7VMX4"/>